<evidence type="ECO:0000313" key="2">
    <source>
        <dbReference type="EMBL" id="VDN96891.1"/>
    </source>
</evidence>
<evidence type="ECO:0000256" key="1">
    <source>
        <dbReference type="SAM" id="Phobius"/>
    </source>
</evidence>
<keyword evidence="1" id="KW-1133">Transmembrane helix</keyword>
<feature type="transmembrane region" description="Helical" evidence="1">
    <location>
        <begin position="12"/>
        <end position="29"/>
    </location>
</feature>
<reference evidence="2 3" key="2">
    <citation type="submission" date="2018-11" db="EMBL/GenBank/DDBJ databases">
        <authorList>
            <consortium name="Pathogen Informatics"/>
        </authorList>
    </citation>
    <scope>NUCLEOTIDE SEQUENCE [LARGE SCALE GENOMIC DNA]</scope>
</reference>
<proteinExistence type="predicted"/>
<gene>
    <name evidence="2" type="ORF">HNAJ_LOCUS1032</name>
</gene>
<dbReference type="EMBL" id="UZAE01000360">
    <property type="protein sequence ID" value="VDN96891.1"/>
    <property type="molecule type" value="Genomic_DNA"/>
</dbReference>
<name>A0A0R3T287_RODNA</name>
<keyword evidence="1" id="KW-0472">Membrane</keyword>
<dbReference type="Proteomes" id="UP000278807">
    <property type="component" value="Unassembled WGS sequence"/>
</dbReference>
<organism evidence="4">
    <name type="scientific">Rodentolepis nana</name>
    <name type="common">Dwarf tapeworm</name>
    <name type="synonym">Hymenolepis nana</name>
    <dbReference type="NCBI Taxonomy" id="102285"/>
    <lineage>
        <taxon>Eukaryota</taxon>
        <taxon>Metazoa</taxon>
        <taxon>Spiralia</taxon>
        <taxon>Lophotrochozoa</taxon>
        <taxon>Platyhelminthes</taxon>
        <taxon>Cestoda</taxon>
        <taxon>Eucestoda</taxon>
        <taxon>Cyclophyllidea</taxon>
        <taxon>Hymenolepididae</taxon>
        <taxon>Rodentolepis</taxon>
    </lineage>
</organism>
<sequence>MAPCYGEAQALILVFGLNLFSIFCDGWIWGKIFYVLCLRGFYPYTTTTLTLLIIATVFTLIAGILQILCMVKQTERYLLTSRILTFSHSYHILLF</sequence>
<protein>
    <submittedName>
        <fullName evidence="4">Ion_trans domain-containing protein</fullName>
    </submittedName>
</protein>
<keyword evidence="1" id="KW-0812">Transmembrane</keyword>
<keyword evidence="3" id="KW-1185">Reference proteome</keyword>
<accession>A0A0R3T287</accession>
<reference evidence="4" key="1">
    <citation type="submission" date="2017-02" db="UniProtKB">
        <authorList>
            <consortium name="WormBaseParasite"/>
        </authorList>
    </citation>
    <scope>IDENTIFICATION</scope>
</reference>
<dbReference type="WBParaSite" id="HNAJ_0000103201-mRNA-1">
    <property type="protein sequence ID" value="HNAJ_0000103201-mRNA-1"/>
    <property type="gene ID" value="HNAJ_0000103201"/>
</dbReference>
<evidence type="ECO:0000313" key="3">
    <source>
        <dbReference type="Proteomes" id="UP000278807"/>
    </source>
</evidence>
<evidence type="ECO:0000313" key="4">
    <source>
        <dbReference type="WBParaSite" id="HNAJ_0000103201-mRNA-1"/>
    </source>
</evidence>
<feature type="transmembrane region" description="Helical" evidence="1">
    <location>
        <begin position="49"/>
        <end position="71"/>
    </location>
</feature>
<dbReference type="AlphaFoldDB" id="A0A0R3T287"/>